<evidence type="ECO:0000256" key="2">
    <source>
        <dbReference type="ARBA" id="ARBA00022801"/>
    </source>
</evidence>
<dbReference type="CDD" id="cd00586">
    <property type="entry name" value="4HBT"/>
    <property type="match status" value="1"/>
</dbReference>
<dbReference type="RefSeq" id="WP_369454650.1">
    <property type="nucleotide sequence ID" value="NZ_JBGCUO010000001.1"/>
</dbReference>
<dbReference type="Pfam" id="PF13279">
    <property type="entry name" value="4HBT_2"/>
    <property type="match status" value="1"/>
</dbReference>
<sequence>MHRTVIEPRFYETDAFGHINNTVIAGWFETGRRGVFELFSSDMDPRNLNLILARIEIDFVAQTYYGSEVEIRTWVERIGRTSFTVSQEAWQNDQCVARGQAVQVHFDWQTQAPAPLSEDQKAALAAL</sequence>
<dbReference type="Proteomes" id="UP001562065">
    <property type="component" value="Unassembled WGS sequence"/>
</dbReference>
<dbReference type="Gene3D" id="3.10.129.10">
    <property type="entry name" value="Hotdog Thioesterase"/>
    <property type="match status" value="1"/>
</dbReference>
<organism evidence="3 4">
    <name type="scientific">Isoalcanivorax beigongshangi</name>
    <dbReference type="NCBI Taxonomy" id="3238810"/>
    <lineage>
        <taxon>Bacteria</taxon>
        <taxon>Pseudomonadati</taxon>
        <taxon>Pseudomonadota</taxon>
        <taxon>Gammaproteobacteria</taxon>
        <taxon>Oceanospirillales</taxon>
        <taxon>Alcanivoracaceae</taxon>
        <taxon>Isoalcanivorax</taxon>
    </lineage>
</organism>
<proteinExistence type="inferred from homology"/>
<keyword evidence="4" id="KW-1185">Reference proteome</keyword>
<dbReference type="InterPro" id="IPR029069">
    <property type="entry name" value="HotDog_dom_sf"/>
</dbReference>
<evidence type="ECO:0000313" key="4">
    <source>
        <dbReference type="Proteomes" id="UP001562065"/>
    </source>
</evidence>
<dbReference type="InterPro" id="IPR050563">
    <property type="entry name" value="4-hydroxybenzoyl-CoA_TE"/>
</dbReference>
<evidence type="ECO:0000256" key="1">
    <source>
        <dbReference type="ARBA" id="ARBA00005953"/>
    </source>
</evidence>
<name>A0ABV4AHU9_9GAMM</name>
<dbReference type="PANTHER" id="PTHR31793">
    <property type="entry name" value="4-HYDROXYBENZOYL-COA THIOESTERASE FAMILY MEMBER"/>
    <property type="match status" value="1"/>
</dbReference>
<keyword evidence="2 3" id="KW-0378">Hydrolase</keyword>
<comment type="similarity">
    <text evidence="1">Belongs to the 4-hydroxybenzoyl-CoA thioesterase family.</text>
</comment>
<reference evidence="3 4" key="1">
    <citation type="submission" date="2024-07" db="EMBL/GenBank/DDBJ databases">
        <authorList>
            <person name="Ren Q."/>
        </authorList>
    </citation>
    <scope>NUCLEOTIDE SEQUENCE [LARGE SCALE GENOMIC DNA]</scope>
    <source>
        <strain evidence="3 4">REN37</strain>
    </source>
</reference>
<dbReference type="EC" id="3.1.2.-" evidence="3"/>
<comment type="caution">
    <text evidence="3">The sequence shown here is derived from an EMBL/GenBank/DDBJ whole genome shotgun (WGS) entry which is preliminary data.</text>
</comment>
<dbReference type="GO" id="GO:0016787">
    <property type="term" value="F:hydrolase activity"/>
    <property type="evidence" value="ECO:0007669"/>
    <property type="project" value="UniProtKB-KW"/>
</dbReference>
<dbReference type="PANTHER" id="PTHR31793:SF27">
    <property type="entry name" value="NOVEL THIOESTERASE SUPERFAMILY DOMAIN AND SAPOSIN A-TYPE DOMAIN CONTAINING PROTEIN (0610012H03RIK)"/>
    <property type="match status" value="1"/>
</dbReference>
<dbReference type="EMBL" id="JBGCUO010000001">
    <property type="protein sequence ID" value="MEY1661393.1"/>
    <property type="molecule type" value="Genomic_DNA"/>
</dbReference>
<accession>A0ABV4AHU9</accession>
<evidence type="ECO:0000313" key="3">
    <source>
        <dbReference type="EMBL" id="MEY1661393.1"/>
    </source>
</evidence>
<dbReference type="SUPFAM" id="SSF54637">
    <property type="entry name" value="Thioesterase/thiol ester dehydrase-isomerase"/>
    <property type="match status" value="1"/>
</dbReference>
<protein>
    <submittedName>
        <fullName evidence="3">Acyl-CoA thioesterase</fullName>
        <ecNumber evidence="3">3.1.2.-</ecNumber>
    </submittedName>
</protein>
<gene>
    <name evidence="3" type="ORF">AB5I84_04440</name>
</gene>